<dbReference type="InterPro" id="IPR018710">
    <property type="entry name" value="DUF2232"/>
</dbReference>
<organism evidence="2 3">
    <name type="scientific">Phocicoccus schoeneichii</name>
    <dbReference type="NCBI Taxonomy" id="1812261"/>
    <lineage>
        <taxon>Bacteria</taxon>
        <taxon>Bacillati</taxon>
        <taxon>Bacillota</taxon>
        <taxon>Bacilli</taxon>
        <taxon>Bacillales</taxon>
        <taxon>Salinicoccaceae</taxon>
        <taxon>Phocicoccus</taxon>
    </lineage>
</organism>
<dbReference type="EMBL" id="CAJEWE010000007">
    <property type="protein sequence ID" value="CAD2074300.1"/>
    <property type="molecule type" value="Genomic_DNA"/>
</dbReference>
<feature type="transmembrane region" description="Helical" evidence="1">
    <location>
        <begin position="52"/>
        <end position="85"/>
    </location>
</feature>
<protein>
    <recommendedName>
        <fullName evidence="4">DUF2232 domain-containing protein</fullName>
    </recommendedName>
</protein>
<dbReference type="PANTHER" id="PTHR41324:SF1">
    <property type="entry name" value="DUF2232 DOMAIN-CONTAINING PROTEIN"/>
    <property type="match status" value="1"/>
</dbReference>
<reference evidence="2 3" key="1">
    <citation type="submission" date="2020-07" db="EMBL/GenBank/DDBJ databases">
        <authorList>
            <person name="Criscuolo A."/>
        </authorList>
    </citation>
    <scope>NUCLEOTIDE SEQUENCE [LARGE SCALE GENOMIC DNA]</scope>
    <source>
        <strain evidence="3">CIP 111030</strain>
    </source>
</reference>
<accession>A0A6V7R9V8</accession>
<keyword evidence="1" id="KW-0472">Membrane</keyword>
<feature type="transmembrane region" description="Helical" evidence="1">
    <location>
        <begin position="239"/>
        <end position="259"/>
    </location>
</feature>
<feature type="transmembrane region" description="Helical" evidence="1">
    <location>
        <begin position="12"/>
        <end position="40"/>
    </location>
</feature>
<feature type="transmembrane region" description="Helical" evidence="1">
    <location>
        <begin position="97"/>
        <end position="117"/>
    </location>
</feature>
<evidence type="ECO:0000313" key="2">
    <source>
        <dbReference type="EMBL" id="CAD2074300.1"/>
    </source>
</evidence>
<gene>
    <name evidence="2" type="ORF">JEOSCH030_00671</name>
</gene>
<sequence>MKLNTDIQVLLAVLVGFVCFLLLDYTIILGLIGFPFLIYFLMKIKSESMIRLWITALILIVIASVFFSVFSFMLLMVAFFVSLFLDRTIRGGYTEENAIVYVGFMIGLMTLSFIIMLQAVEIVPSFDTIASKVIDWYGSQLNEVKKILGEQVVDMKVISASITQFFVTLPAQILIFGFFMSLYTVLMVRVLNPTGKVWQNRPFMYWVVPRFVAHLYFIGLLVSLFITPEGSVYNVISNVMLILEWALFVHGLAFTYYFVKKKKMHTAVVVLFVILAILLRPITIFVGFMELILRLRLRMELTNGRK</sequence>
<dbReference type="Pfam" id="PF09991">
    <property type="entry name" value="DUF2232"/>
    <property type="match status" value="1"/>
</dbReference>
<evidence type="ECO:0000313" key="3">
    <source>
        <dbReference type="Proteomes" id="UP000521032"/>
    </source>
</evidence>
<keyword evidence="1" id="KW-0812">Transmembrane</keyword>
<evidence type="ECO:0000256" key="1">
    <source>
        <dbReference type="SAM" id="Phobius"/>
    </source>
</evidence>
<feature type="transmembrane region" description="Helical" evidence="1">
    <location>
        <begin position="203"/>
        <end position="227"/>
    </location>
</feature>
<proteinExistence type="predicted"/>
<keyword evidence="1" id="KW-1133">Transmembrane helix</keyword>
<dbReference type="Proteomes" id="UP000521032">
    <property type="component" value="Unassembled WGS sequence"/>
</dbReference>
<feature type="transmembrane region" description="Helical" evidence="1">
    <location>
        <begin position="265"/>
        <end position="289"/>
    </location>
</feature>
<evidence type="ECO:0008006" key="4">
    <source>
        <dbReference type="Google" id="ProtNLM"/>
    </source>
</evidence>
<dbReference type="RefSeq" id="WP_186086119.1">
    <property type="nucleotide sequence ID" value="NZ_BMDB01000002.1"/>
</dbReference>
<name>A0A6V7R9V8_9BACL</name>
<keyword evidence="3" id="KW-1185">Reference proteome</keyword>
<comment type="caution">
    <text evidence="2">The sequence shown here is derived from an EMBL/GenBank/DDBJ whole genome shotgun (WGS) entry which is preliminary data.</text>
</comment>
<dbReference type="PANTHER" id="PTHR41324">
    <property type="entry name" value="MEMBRANE PROTEIN-RELATED"/>
    <property type="match status" value="1"/>
</dbReference>
<dbReference type="AlphaFoldDB" id="A0A6V7R9V8"/>
<feature type="transmembrane region" description="Helical" evidence="1">
    <location>
        <begin position="165"/>
        <end position="191"/>
    </location>
</feature>